<dbReference type="KEGG" id="ddf:DEFDS_1952"/>
<proteinExistence type="predicted"/>
<gene>
    <name evidence="1" type="ordered locus">DEFDS_1952</name>
</gene>
<keyword evidence="2" id="KW-1185">Reference proteome</keyword>
<name>D3P9L3_DEFDS</name>
<evidence type="ECO:0000313" key="1">
    <source>
        <dbReference type="EMBL" id="BAI81403.1"/>
    </source>
</evidence>
<evidence type="ECO:0000313" key="2">
    <source>
        <dbReference type="Proteomes" id="UP000001520"/>
    </source>
</evidence>
<dbReference type="eggNOG" id="ENOG503121T">
    <property type="taxonomic scope" value="Bacteria"/>
</dbReference>
<dbReference type="STRING" id="639282.DEFDS_1952"/>
<dbReference type="OrthoDB" id="9809141at2"/>
<dbReference type="RefSeq" id="WP_013008648.1">
    <property type="nucleotide sequence ID" value="NC_013939.1"/>
</dbReference>
<sequence length="97" mass="10831">MSIEFSNLSNIIRTYNRQLKLGKVTDTLSKAPAQSLDKVTLSPEALKLLFITDVLAEINSEEISKADIEKLLDGIDLSKLSEDQLKALKKDIIENLE</sequence>
<dbReference type="AlphaFoldDB" id="D3P9L3"/>
<protein>
    <submittedName>
        <fullName evidence="1">Uncharacterized protein</fullName>
    </submittedName>
</protein>
<organism evidence="1 2">
    <name type="scientific">Deferribacter desulfuricans (strain DSM 14783 / JCM 11476 / NBRC 101012 / SSM1)</name>
    <dbReference type="NCBI Taxonomy" id="639282"/>
    <lineage>
        <taxon>Bacteria</taxon>
        <taxon>Pseudomonadati</taxon>
        <taxon>Deferribacterota</taxon>
        <taxon>Deferribacteres</taxon>
        <taxon>Deferribacterales</taxon>
        <taxon>Deferribacteraceae</taxon>
        <taxon>Deferribacter</taxon>
    </lineage>
</organism>
<dbReference type="EMBL" id="AP011529">
    <property type="protein sequence ID" value="BAI81403.1"/>
    <property type="molecule type" value="Genomic_DNA"/>
</dbReference>
<reference evidence="1 2" key="1">
    <citation type="journal article" date="2010" name="DNA Res.">
        <title>Bacterial lifestyle in a deep-sea hydrothermal vent chimney revealed by the genome sequence of the thermophilic bacterium Deferribacter desulfuricans SSM1.</title>
        <authorList>
            <person name="Takaki Y."/>
            <person name="Shimamura S."/>
            <person name="Nakagawa S."/>
            <person name="Fukuhara Y."/>
            <person name="Horikawa H."/>
            <person name="Ankai A."/>
            <person name="Harada T."/>
            <person name="Hosoyama A."/>
            <person name="Oguchi A."/>
            <person name="Fukui S."/>
            <person name="Fujita N."/>
            <person name="Takami H."/>
            <person name="Takai K."/>
        </authorList>
    </citation>
    <scope>NUCLEOTIDE SEQUENCE [LARGE SCALE GENOMIC DNA]</scope>
    <source>
        <strain evidence="2">DSM 14783 / JCM 11476 / NBRC 101012 / SSM1</strain>
    </source>
</reference>
<dbReference type="Proteomes" id="UP000001520">
    <property type="component" value="Chromosome"/>
</dbReference>
<dbReference type="HOGENOM" id="CLU_2342104_0_0_0"/>
<accession>D3P9L3</accession>